<dbReference type="PANTHER" id="PTHR46268">
    <property type="entry name" value="STRESS RESPONSE PROTEIN NHAX"/>
    <property type="match status" value="1"/>
</dbReference>
<organism evidence="3 4">
    <name type="scientific">Desulforamulus aquiferis</name>
    <dbReference type="NCBI Taxonomy" id="1397668"/>
    <lineage>
        <taxon>Bacteria</taxon>
        <taxon>Bacillati</taxon>
        <taxon>Bacillota</taxon>
        <taxon>Clostridia</taxon>
        <taxon>Eubacteriales</taxon>
        <taxon>Peptococcaceae</taxon>
        <taxon>Desulforamulus</taxon>
    </lineage>
</organism>
<dbReference type="InterPro" id="IPR014729">
    <property type="entry name" value="Rossmann-like_a/b/a_fold"/>
</dbReference>
<dbReference type="PRINTS" id="PR01438">
    <property type="entry name" value="UNVRSLSTRESS"/>
</dbReference>
<evidence type="ECO:0000313" key="3">
    <source>
        <dbReference type="EMBL" id="MDO7786504.1"/>
    </source>
</evidence>
<protein>
    <submittedName>
        <fullName evidence="3">Universal stress protein</fullName>
    </submittedName>
</protein>
<keyword evidence="4" id="KW-1185">Reference proteome</keyword>
<dbReference type="Proteomes" id="UP001172911">
    <property type="component" value="Unassembled WGS sequence"/>
</dbReference>
<dbReference type="Pfam" id="PF00582">
    <property type="entry name" value="Usp"/>
    <property type="match status" value="1"/>
</dbReference>
<dbReference type="InterPro" id="IPR006016">
    <property type="entry name" value="UspA"/>
</dbReference>
<sequence length="140" mass="14922">MKILIPYDGSQSSQNAVHYALKFAKGHSSVEITLLTVACNDAPFARDFVANPLEVLQACQEFFKGSLDKAKASFEAEGVKVNSVMSSGDVAEVIIDTVKTESYDKVIMGRRGLSALTGLVLGSVSSKVLANVDIPVTLIK</sequence>
<dbReference type="RefSeq" id="WP_304541544.1">
    <property type="nucleotide sequence ID" value="NZ_JARPTC010000005.1"/>
</dbReference>
<dbReference type="Gene3D" id="3.40.50.620">
    <property type="entry name" value="HUPs"/>
    <property type="match status" value="1"/>
</dbReference>
<dbReference type="CDD" id="cd00293">
    <property type="entry name" value="USP-like"/>
    <property type="match status" value="1"/>
</dbReference>
<evidence type="ECO:0000313" key="4">
    <source>
        <dbReference type="Proteomes" id="UP001172911"/>
    </source>
</evidence>
<evidence type="ECO:0000259" key="2">
    <source>
        <dbReference type="Pfam" id="PF00582"/>
    </source>
</evidence>
<name>A0AAW7ZB76_9FIRM</name>
<dbReference type="AlphaFoldDB" id="A0AAW7ZB76"/>
<reference evidence="3" key="1">
    <citation type="journal article" date="2023" name="J. Hazard. Mater.">
        <title>Anaerobic biodegradation of pyrene and benzo[a]pyrene by a new sulfate-reducing Desulforamulus aquiferis strain DSA.</title>
        <authorList>
            <person name="Zhang Z."/>
            <person name="Sun J."/>
            <person name="Gong X."/>
            <person name="Wang C."/>
            <person name="Wang H."/>
        </authorList>
    </citation>
    <scope>NUCLEOTIDE SEQUENCE</scope>
    <source>
        <strain evidence="3">DSA</strain>
    </source>
</reference>
<dbReference type="SUPFAM" id="SSF52402">
    <property type="entry name" value="Adenine nucleotide alpha hydrolases-like"/>
    <property type="match status" value="1"/>
</dbReference>
<comment type="similarity">
    <text evidence="1">Belongs to the universal stress protein A family.</text>
</comment>
<reference evidence="3" key="2">
    <citation type="submission" date="2023-03" db="EMBL/GenBank/DDBJ databases">
        <authorList>
            <person name="Zhang Z."/>
        </authorList>
    </citation>
    <scope>NUCLEOTIDE SEQUENCE</scope>
    <source>
        <strain evidence="3">DSA</strain>
    </source>
</reference>
<feature type="domain" description="UspA" evidence="2">
    <location>
        <begin position="2"/>
        <end position="140"/>
    </location>
</feature>
<dbReference type="InterPro" id="IPR006015">
    <property type="entry name" value="Universal_stress_UspA"/>
</dbReference>
<accession>A0AAW7ZB76</accession>
<dbReference type="EMBL" id="JARPTC010000005">
    <property type="protein sequence ID" value="MDO7786504.1"/>
    <property type="molecule type" value="Genomic_DNA"/>
</dbReference>
<comment type="caution">
    <text evidence="3">The sequence shown here is derived from an EMBL/GenBank/DDBJ whole genome shotgun (WGS) entry which is preliminary data.</text>
</comment>
<proteinExistence type="inferred from homology"/>
<evidence type="ECO:0000256" key="1">
    <source>
        <dbReference type="ARBA" id="ARBA00008791"/>
    </source>
</evidence>
<dbReference type="PANTHER" id="PTHR46268:SF6">
    <property type="entry name" value="UNIVERSAL STRESS PROTEIN UP12"/>
    <property type="match status" value="1"/>
</dbReference>
<gene>
    <name evidence="3" type="ORF">P6N53_04620</name>
</gene>